<comment type="caution">
    <text evidence="1">The sequence shown here is derived from an EMBL/GenBank/DDBJ whole genome shotgun (WGS) entry which is preliminary data.</text>
</comment>
<protein>
    <submittedName>
        <fullName evidence="1">Uncharacterized protein</fullName>
    </submittedName>
</protein>
<accession>A0AAD9JHM5</accession>
<sequence length="9" mass="1149">MYTDLNQHK</sequence>
<keyword evidence="2" id="KW-1185">Reference proteome</keyword>
<reference evidence="1" key="1">
    <citation type="journal article" date="2023" name="Mol. Biol. Evol.">
        <title>Third-Generation Sequencing Reveals the Adaptive Role of the Epigenome in Three Deep-Sea Polychaetes.</title>
        <authorList>
            <person name="Perez M."/>
            <person name="Aroh O."/>
            <person name="Sun Y."/>
            <person name="Lan Y."/>
            <person name="Juniper S.K."/>
            <person name="Young C.R."/>
            <person name="Angers B."/>
            <person name="Qian P.Y."/>
        </authorList>
    </citation>
    <scope>NUCLEOTIDE SEQUENCE</scope>
    <source>
        <strain evidence="1">P08H-3</strain>
    </source>
</reference>
<gene>
    <name evidence="1" type="ORF">LSH36_300g04103</name>
</gene>
<name>A0AAD9JHM5_9ANNE</name>
<evidence type="ECO:0000313" key="2">
    <source>
        <dbReference type="Proteomes" id="UP001208570"/>
    </source>
</evidence>
<dbReference type="EMBL" id="JAODUP010000300">
    <property type="protein sequence ID" value="KAK2153348.1"/>
    <property type="molecule type" value="Genomic_DNA"/>
</dbReference>
<dbReference type="Proteomes" id="UP001208570">
    <property type="component" value="Unassembled WGS sequence"/>
</dbReference>
<evidence type="ECO:0000313" key="1">
    <source>
        <dbReference type="EMBL" id="KAK2153348.1"/>
    </source>
</evidence>
<organism evidence="1 2">
    <name type="scientific">Paralvinella palmiformis</name>
    <dbReference type="NCBI Taxonomy" id="53620"/>
    <lineage>
        <taxon>Eukaryota</taxon>
        <taxon>Metazoa</taxon>
        <taxon>Spiralia</taxon>
        <taxon>Lophotrochozoa</taxon>
        <taxon>Annelida</taxon>
        <taxon>Polychaeta</taxon>
        <taxon>Sedentaria</taxon>
        <taxon>Canalipalpata</taxon>
        <taxon>Terebellida</taxon>
        <taxon>Terebelliformia</taxon>
        <taxon>Alvinellidae</taxon>
        <taxon>Paralvinella</taxon>
    </lineage>
</organism>
<proteinExistence type="predicted"/>